<dbReference type="PANTHER" id="PTHR45964">
    <property type="entry name" value="WSCD FAMILY MEMBER CG9164"/>
    <property type="match status" value="1"/>
</dbReference>
<keyword evidence="6" id="KW-1185">Reference proteome</keyword>
<dbReference type="InterPro" id="IPR051589">
    <property type="entry name" value="Sialate-O-sulfotransferase"/>
</dbReference>
<evidence type="ECO:0000259" key="4">
    <source>
        <dbReference type="PROSITE" id="PS51212"/>
    </source>
</evidence>
<dbReference type="Proteomes" id="UP000324632">
    <property type="component" value="Chromosome 23"/>
</dbReference>
<dbReference type="PROSITE" id="PS51212">
    <property type="entry name" value="WSC"/>
    <property type="match status" value="1"/>
</dbReference>
<comment type="similarity">
    <text evidence="1">Belongs to the WSCD family.</text>
</comment>
<reference evidence="5 6" key="1">
    <citation type="journal article" date="2019" name="Mol. Ecol. Resour.">
        <title>Chromosome-level genome assembly of Triplophysa tibetana, a fish adapted to the harsh high-altitude environment of the Tibetan Plateau.</title>
        <authorList>
            <person name="Yang X."/>
            <person name="Liu H."/>
            <person name="Ma Z."/>
            <person name="Zou Y."/>
            <person name="Zou M."/>
            <person name="Mao Y."/>
            <person name="Li X."/>
            <person name="Wang H."/>
            <person name="Chen T."/>
            <person name="Wang W."/>
            <person name="Yang R."/>
        </authorList>
    </citation>
    <scope>NUCLEOTIDE SEQUENCE [LARGE SCALE GENOMIC DNA]</scope>
    <source>
        <strain evidence="5">TTIB1903HZAU</strain>
        <tissue evidence="5">Muscle</tissue>
    </source>
</reference>
<protein>
    <submittedName>
        <fullName evidence="5">WSC domain-containing protein 1</fullName>
    </submittedName>
</protein>
<dbReference type="EMBL" id="SOYY01000023">
    <property type="protein sequence ID" value="KAA0704179.1"/>
    <property type="molecule type" value="Genomic_DNA"/>
</dbReference>
<name>A0A5A9N5D7_9TELE</name>
<dbReference type="Gene3D" id="3.40.50.300">
    <property type="entry name" value="P-loop containing nucleotide triphosphate hydrolases"/>
    <property type="match status" value="1"/>
</dbReference>
<dbReference type="SMART" id="SM00321">
    <property type="entry name" value="WSC"/>
    <property type="match status" value="1"/>
</dbReference>
<dbReference type="AlphaFoldDB" id="A0A5A9N5D7"/>
<proteinExistence type="inferred from homology"/>
<dbReference type="InterPro" id="IPR027417">
    <property type="entry name" value="P-loop_NTPase"/>
</dbReference>
<feature type="region of interest" description="Disordered" evidence="3">
    <location>
        <begin position="112"/>
        <end position="131"/>
    </location>
</feature>
<dbReference type="PANTHER" id="PTHR45964:SF8">
    <property type="entry name" value="SIALATE:O-SULFOTRANSFERASE 1"/>
    <property type="match status" value="1"/>
</dbReference>
<organism evidence="5 6">
    <name type="scientific">Triplophysa tibetana</name>
    <dbReference type="NCBI Taxonomy" id="1572043"/>
    <lineage>
        <taxon>Eukaryota</taxon>
        <taxon>Metazoa</taxon>
        <taxon>Chordata</taxon>
        <taxon>Craniata</taxon>
        <taxon>Vertebrata</taxon>
        <taxon>Euteleostomi</taxon>
        <taxon>Actinopterygii</taxon>
        <taxon>Neopterygii</taxon>
        <taxon>Teleostei</taxon>
        <taxon>Ostariophysi</taxon>
        <taxon>Cypriniformes</taxon>
        <taxon>Nemacheilidae</taxon>
        <taxon>Triplophysa</taxon>
    </lineage>
</organism>
<comment type="caution">
    <text evidence="5">The sequence shown here is derived from an EMBL/GenBank/DDBJ whole genome shotgun (WGS) entry which is preliminary data.</text>
</comment>
<feature type="compositionally biased region" description="Basic and acidic residues" evidence="3">
    <location>
        <begin position="117"/>
        <end position="129"/>
    </location>
</feature>
<evidence type="ECO:0000256" key="2">
    <source>
        <dbReference type="ARBA" id="ARBA00022737"/>
    </source>
</evidence>
<sequence>MAKAFHRLLHFLRRAQLLLLFLGVAYIMAGSVLMFQRFSFSSLQRETDSITIPSLPAPPGAQEDPAVRWVYRRNGARLMLDEENQPVDLSGSRSAQKHLRFHSLESRYPRRRWFHGNTDEPQRPPERNLLHKKNRHKGTYIGCFINNVTEHALGGIILYDFRKMTSALCHNTCSESGFRYAGLEYGAECHCGNRVYARRARGEECNLDCRGEKGSPCGGVGRLSVYRVEDRLPGQRKYAKCKERTFMPQRSSTLVALSSFPGAGNTWLRHLIESATGFYTGSYYFDGSLYNKGFKGEKDHWQSGRVLCVKTHESGQREIEMFDSAILLMRNPYRSLMAEFNRKCAGHLGYASDARWRSKEWLEFVDSYSSWWVSHALAWLKFARRLLVVHFENLQKDLVPQFRTITVFLNISIPEERLLCTESNRDGHFKRSGSRILTFEPFTSEMRERIDKYIQTVDRALRDRNLNGLPKEYLHR</sequence>
<dbReference type="SUPFAM" id="SSF52540">
    <property type="entry name" value="P-loop containing nucleoside triphosphate hydrolases"/>
    <property type="match status" value="1"/>
</dbReference>
<gene>
    <name evidence="5" type="ORF">E1301_Tti000180</name>
</gene>
<dbReference type="Pfam" id="PF01822">
    <property type="entry name" value="WSC"/>
    <property type="match status" value="1"/>
</dbReference>
<evidence type="ECO:0000313" key="5">
    <source>
        <dbReference type="EMBL" id="KAA0704179.1"/>
    </source>
</evidence>
<dbReference type="InterPro" id="IPR002889">
    <property type="entry name" value="WSC_carb-bd"/>
</dbReference>
<evidence type="ECO:0000256" key="3">
    <source>
        <dbReference type="SAM" id="MobiDB-lite"/>
    </source>
</evidence>
<evidence type="ECO:0000256" key="1">
    <source>
        <dbReference type="ARBA" id="ARBA00010236"/>
    </source>
</evidence>
<keyword evidence="2" id="KW-0677">Repeat</keyword>
<feature type="domain" description="WSC" evidence="4">
    <location>
        <begin position="137"/>
        <end position="229"/>
    </location>
</feature>
<evidence type="ECO:0000313" key="6">
    <source>
        <dbReference type="Proteomes" id="UP000324632"/>
    </source>
</evidence>
<accession>A0A5A9N5D7</accession>